<dbReference type="PANTHER" id="PTHR33643">
    <property type="entry name" value="UREASE ACCESSORY PROTEIN D"/>
    <property type="match status" value="1"/>
</dbReference>
<sequence length="242" mass="25598">MDDLRMSGCLKALFPRSRGRLDAMLLNTAGGLTGGDRIRIAARAGAGAALSLSTQAAERAYRAAGGTARVETRLAAAPGASLLWLPQETILYDGARLDRRLSVALEGDARLLMVEPVIFGRAAMGEVPRDVTIRDRIAVTRDGAPLWRDGWDVAGDLRALMDRAATGRGAGAMASLFYAAPDAEAHLAAIRALLPATAGATRPAPDTLALRLLAPDGWTLRRALLPVLDRLTGGTLPICWRL</sequence>
<keyword evidence="3" id="KW-0963">Cytoplasm</keyword>
<evidence type="ECO:0000313" key="4">
    <source>
        <dbReference type="EMBL" id="WGH79967.1"/>
    </source>
</evidence>
<comment type="subcellular location">
    <subcellularLocation>
        <location evidence="3">Cytoplasm</location>
    </subcellularLocation>
</comment>
<evidence type="ECO:0000256" key="2">
    <source>
        <dbReference type="ARBA" id="ARBA00023186"/>
    </source>
</evidence>
<dbReference type="InterPro" id="IPR002669">
    <property type="entry name" value="UreD"/>
</dbReference>
<evidence type="ECO:0000313" key="5">
    <source>
        <dbReference type="Proteomes" id="UP001243420"/>
    </source>
</evidence>
<dbReference type="EMBL" id="CP122537">
    <property type="protein sequence ID" value="WGH79967.1"/>
    <property type="molecule type" value="Genomic_DNA"/>
</dbReference>
<name>A0ABY8LH37_9RHOB</name>
<accession>A0ABY8LH37</accession>
<dbReference type="Proteomes" id="UP001243420">
    <property type="component" value="Chromosome"/>
</dbReference>
<evidence type="ECO:0000256" key="3">
    <source>
        <dbReference type="HAMAP-Rule" id="MF_01384"/>
    </source>
</evidence>
<protein>
    <recommendedName>
        <fullName evidence="3">Urease accessory protein UreD</fullName>
    </recommendedName>
</protein>
<dbReference type="PANTHER" id="PTHR33643:SF1">
    <property type="entry name" value="UREASE ACCESSORY PROTEIN D"/>
    <property type="match status" value="1"/>
</dbReference>
<gene>
    <name evidence="3" type="primary">ureD</name>
    <name evidence="4" type="ORF">P8627_06835</name>
</gene>
<organism evidence="4 5">
    <name type="scientific">Jannaschia ovalis</name>
    <dbReference type="NCBI Taxonomy" id="3038773"/>
    <lineage>
        <taxon>Bacteria</taxon>
        <taxon>Pseudomonadati</taxon>
        <taxon>Pseudomonadota</taxon>
        <taxon>Alphaproteobacteria</taxon>
        <taxon>Rhodobacterales</taxon>
        <taxon>Roseobacteraceae</taxon>
        <taxon>Jannaschia</taxon>
    </lineage>
</organism>
<keyword evidence="5" id="KW-1185">Reference proteome</keyword>
<comment type="function">
    <text evidence="3">Required for maturation of urease via the functional incorporation of the urease nickel metallocenter.</text>
</comment>
<dbReference type="RefSeq" id="WP_279966978.1">
    <property type="nucleotide sequence ID" value="NZ_CP122537.1"/>
</dbReference>
<evidence type="ECO:0000256" key="1">
    <source>
        <dbReference type="ARBA" id="ARBA00007177"/>
    </source>
</evidence>
<keyword evidence="3" id="KW-0996">Nickel insertion</keyword>
<dbReference type="Pfam" id="PF01774">
    <property type="entry name" value="UreD"/>
    <property type="match status" value="1"/>
</dbReference>
<keyword evidence="2 3" id="KW-0143">Chaperone</keyword>
<comment type="subunit">
    <text evidence="3">UreD, UreF and UreG form a complex that acts as a GTP-hydrolysis-dependent molecular chaperone, activating the urease apoprotein by helping to assemble the nickel containing metallocenter of UreC. The UreE protein probably delivers the nickel.</text>
</comment>
<dbReference type="HAMAP" id="MF_01384">
    <property type="entry name" value="UreD"/>
    <property type="match status" value="1"/>
</dbReference>
<comment type="similarity">
    <text evidence="1 3">Belongs to the UreD family.</text>
</comment>
<reference evidence="4 5" key="1">
    <citation type="submission" date="2023-04" db="EMBL/GenBank/DDBJ databases">
        <title>Jannaschia ovalis sp. nov., a marine bacterium isolated from sea tidal flat.</title>
        <authorList>
            <person name="Kwon D.Y."/>
            <person name="Kim J.-J."/>
        </authorList>
    </citation>
    <scope>NUCLEOTIDE SEQUENCE [LARGE SCALE GENOMIC DNA]</scope>
    <source>
        <strain evidence="4 5">GRR-S6-38</strain>
    </source>
</reference>
<proteinExistence type="inferred from homology"/>